<reference evidence="3 4" key="1">
    <citation type="journal article" date="2021" name="Plant Biotechnol. J.">
        <title>Multi-omics assisted identification of the key and species-specific regulatory components of drought-tolerant mechanisms in Gossypium stocksii.</title>
        <authorList>
            <person name="Yu D."/>
            <person name="Ke L."/>
            <person name="Zhang D."/>
            <person name="Wu Y."/>
            <person name="Sun Y."/>
            <person name="Mei J."/>
            <person name="Sun J."/>
            <person name="Sun Y."/>
        </authorList>
    </citation>
    <scope>NUCLEOTIDE SEQUENCE [LARGE SCALE GENOMIC DNA]</scope>
    <source>
        <strain evidence="4">cv. E1</strain>
        <tissue evidence="3">Leaf</tissue>
    </source>
</reference>
<evidence type="ECO:0000259" key="2">
    <source>
        <dbReference type="PROSITE" id="PS50966"/>
    </source>
</evidence>
<keyword evidence="1" id="KW-0862">Zinc</keyword>
<keyword evidence="4" id="KW-1185">Reference proteome</keyword>
<dbReference type="AlphaFoldDB" id="A0A9D3WFV7"/>
<organism evidence="3 4">
    <name type="scientific">Gossypium stocksii</name>
    <dbReference type="NCBI Taxonomy" id="47602"/>
    <lineage>
        <taxon>Eukaryota</taxon>
        <taxon>Viridiplantae</taxon>
        <taxon>Streptophyta</taxon>
        <taxon>Embryophyta</taxon>
        <taxon>Tracheophyta</taxon>
        <taxon>Spermatophyta</taxon>
        <taxon>Magnoliopsida</taxon>
        <taxon>eudicotyledons</taxon>
        <taxon>Gunneridae</taxon>
        <taxon>Pentapetalae</taxon>
        <taxon>rosids</taxon>
        <taxon>malvids</taxon>
        <taxon>Malvales</taxon>
        <taxon>Malvaceae</taxon>
        <taxon>Malvoideae</taxon>
        <taxon>Gossypium</taxon>
    </lineage>
</organism>
<name>A0A9D3WFV7_9ROSI</name>
<dbReference type="GO" id="GO:0008270">
    <property type="term" value="F:zinc ion binding"/>
    <property type="evidence" value="ECO:0007669"/>
    <property type="project" value="UniProtKB-KW"/>
</dbReference>
<keyword evidence="1" id="KW-0863">Zinc-finger</keyword>
<evidence type="ECO:0000313" key="3">
    <source>
        <dbReference type="EMBL" id="KAH1122947.1"/>
    </source>
</evidence>
<evidence type="ECO:0000313" key="4">
    <source>
        <dbReference type="Proteomes" id="UP000828251"/>
    </source>
</evidence>
<sequence length="190" mass="21902">MTNIVEAVKSVLRHTCHFLISVVFSASFYRLATLMLRAGLRQVKQIEVRHVYVEDIQKATVINAWRAQKINAKLYSCDSEFFRVQEYISHRSKLLPRSYIVDLRKRRCECEKFQSLRYPCVHVHAICARDATSVTGQSLKPVTMAQDAPHGGLSIRWGSFSPHELARFKELLKKPIRLKPGWPDSEDMAT</sequence>
<dbReference type="InterPro" id="IPR007527">
    <property type="entry name" value="Znf_SWIM"/>
</dbReference>
<feature type="domain" description="SWIM-type" evidence="2">
    <location>
        <begin position="99"/>
        <end position="131"/>
    </location>
</feature>
<evidence type="ECO:0000256" key="1">
    <source>
        <dbReference type="PROSITE-ProRule" id="PRU00325"/>
    </source>
</evidence>
<accession>A0A9D3WFV7</accession>
<keyword evidence="1" id="KW-0479">Metal-binding</keyword>
<dbReference type="PROSITE" id="PS50966">
    <property type="entry name" value="ZF_SWIM"/>
    <property type="match status" value="1"/>
</dbReference>
<dbReference type="OrthoDB" id="1747431at2759"/>
<protein>
    <recommendedName>
        <fullName evidence="2">SWIM-type domain-containing protein</fullName>
    </recommendedName>
</protein>
<proteinExistence type="predicted"/>
<dbReference type="Proteomes" id="UP000828251">
    <property type="component" value="Unassembled WGS sequence"/>
</dbReference>
<gene>
    <name evidence="3" type="ORF">J1N35_006107</name>
</gene>
<comment type="caution">
    <text evidence="3">The sequence shown here is derived from an EMBL/GenBank/DDBJ whole genome shotgun (WGS) entry which is preliminary data.</text>
</comment>
<dbReference type="Pfam" id="PF04434">
    <property type="entry name" value="SWIM"/>
    <property type="match status" value="1"/>
</dbReference>
<dbReference type="EMBL" id="JAIQCV010000002">
    <property type="protein sequence ID" value="KAH1122947.1"/>
    <property type="molecule type" value="Genomic_DNA"/>
</dbReference>